<feature type="transmembrane region" description="Helical" evidence="1">
    <location>
        <begin position="6"/>
        <end position="30"/>
    </location>
</feature>
<name>A0A0C1GNX2_9NEIS</name>
<proteinExistence type="predicted"/>
<dbReference type="AlphaFoldDB" id="A0A0C1GNX2"/>
<keyword evidence="1" id="KW-0812">Transmembrane</keyword>
<dbReference type="EMBL" id="JUFZ01000045">
    <property type="protein sequence ID" value="KIC08130.1"/>
    <property type="molecule type" value="Genomic_DNA"/>
</dbReference>
<accession>A0A0C1GNX2</accession>
<dbReference type="Proteomes" id="UP000031390">
    <property type="component" value="Unassembled WGS sequence"/>
</dbReference>
<protein>
    <submittedName>
        <fullName evidence="2">Uncharacterized protein</fullName>
    </submittedName>
</protein>
<evidence type="ECO:0000313" key="3">
    <source>
        <dbReference type="Proteomes" id="UP000031390"/>
    </source>
</evidence>
<keyword evidence="1" id="KW-1133">Transmembrane helix</keyword>
<gene>
    <name evidence="2" type="ORF">MCC93_12750</name>
</gene>
<evidence type="ECO:0000256" key="1">
    <source>
        <dbReference type="SAM" id="Phobius"/>
    </source>
</evidence>
<organism evidence="2 3">
    <name type="scientific">Morococcus cerebrosus</name>
    <dbReference type="NCBI Taxonomy" id="1056807"/>
    <lineage>
        <taxon>Bacteria</taxon>
        <taxon>Pseudomonadati</taxon>
        <taxon>Pseudomonadota</taxon>
        <taxon>Betaproteobacteria</taxon>
        <taxon>Neisseriales</taxon>
        <taxon>Neisseriaceae</taxon>
        <taxon>Morococcus</taxon>
    </lineage>
</organism>
<sequence length="52" mass="5687">MPEYDVSWFIISPLVDLFLVLSAIAVRLFISAPKAAIHGKTGSRDRAVLSTI</sequence>
<comment type="caution">
    <text evidence="2">The sequence shown here is derived from an EMBL/GenBank/DDBJ whole genome shotgun (WGS) entry which is preliminary data.</text>
</comment>
<evidence type="ECO:0000313" key="2">
    <source>
        <dbReference type="EMBL" id="KIC08130.1"/>
    </source>
</evidence>
<keyword evidence="1" id="KW-0472">Membrane</keyword>
<reference evidence="2 3" key="1">
    <citation type="submission" date="2014-12" db="EMBL/GenBank/DDBJ databases">
        <title>Genome sequence of Morococcus cerebrosus.</title>
        <authorList>
            <person name="Shin S.-K."/>
            <person name="Yi H."/>
        </authorList>
    </citation>
    <scope>NUCLEOTIDE SEQUENCE [LARGE SCALE GENOMIC DNA]</scope>
    <source>
        <strain evidence="2 3">CIP 81.93</strain>
    </source>
</reference>